<feature type="compositionally biased region" description="Pro residues" evidence="1">
    <location>
        <begin position="217"/>
        <end position="227"/>
    </location>
</feature>
<feature type="compositionally biased region" description="Polar residues" evidence="1">
    <location>
        <begin position="134"/>
        <end position="151"/>
    </location>
</feature>
<dbReference type="EMBL" id="CP000463">
    <property type="protein sequence ID" value="ABJ07865.1"/>
    <property type="molecule type" value="Genomic_DNA"/>
</dbReference>
<accession>Q07JL9</accession>
<dbReference type="eggNOG" id="ENOG5030V66">
    <property type="taxonomic scope" value="Bacteria"/>
</dbReference>
<dbReference type="HOGENOM" id="CLU_1266083_0_0_5"/>
<protein>
    <submittedName>
        <fullName evidence="2">Uncharacterized protein</fullName>
    </submittedName>
</protein>
<organism evidence="2">
    <name type="scientific">Rhodopseudomonas palustris (strain BisA53)</name>
    <dbReference type="NCBI Taxonomy" id="316055"/>
    <lineage>
        <taxon>Bacteria</taxon>
        <taxon>Pseudomonadati</taxon>
        <taxon>Pseudomonadota</taxon>
        <taxon>Alphaproteobacteria</taxon>
        <taxon>Hyphomicrobiales</taxon>
        <taxon>Nitrobacteraceae</taxon>
        <taxon>Rhodopseudomonas</taxon>
    </lineage>
</organism>
<dbReference type="OrthoDB" id="8138403at2"/>
<name>Q07JL9_RHOP5</name>
<feature type="compositionally biased region" description="Basic and acidic residues" evidence="1">
    <location>
        <begin position="21"/>
        <end position="34"/>
    </location>
</feature>
<reference evidence="2" key="1">
    <citation type="submission" date="2006-09" db="EMBL/GenBank/DDBJ databases">
        <title>Complete sequence of Rhodopseudomonas palustris BisA53.</title>
        <authorList>
            <consortium name="US DOE Joint Genome Institute"/>
            <person name="Copeland A."/>
            <person name="Lucas S."/>
            <person name="Lapidus A."/>
            <person name="Barry K."/>
            <person name="Detter J.C."/>
            <person name="Glavina del Rio T."/>
            <person name="Hammon N."/>
            <person name="Israni S."/>
            <person name="Dalin E."/>
            <person name="Tice H."/>
            <person name="Pitluck S."/>
            <person name="Chain P."/>
            <person name="Malfatti S."/>
            <person name="Shin M."/>
            <person name="Vergez L."/>
            <person name="Schmutz J."/>
            <person name="Larimer F."/>
            <person name="Land M."/>
            <person name="Hauser L."/>
            <person name="Pelletier D.A."/>
            <person name="Kyrpides N."/>
            <person name="Kim E."/>
            <person name="Harwood C.S."/>
            <person name="Oda Y."/>
            <person name="Richardson P."/>
        </authorList>
    </citation>
    <scope>NUCLEOTIDE SEQUENCE [LARGE SCALE GENOMIC DNA]</scope>
    <source>
        <strain evidence="2">BisA53</strain>
    </source>
</reference>
<evidence type="ECO:0000313" key="2">
    <source>
        <dbReference type="EMBL" id="ABJ07865.1"/>
    </source>
</evidence>
<dbReference type="KEGG" id="rpe:RPE_3939"/>
<dbReference type="AlphaFoldDB" id="Q07JL9"/>
<evidence type="ECO:0000256" key="1">
    <source>
        <dbReference type="SAM" id="MobiDB-lite"/>
    </source>
</evidence>
<sequence>MPMRAQAQWWSSREPADYEDCAERAQETSDAKQRDSLIAACESKFAGRRKPGGGYSYYDFMQDRHFDIAGPNPTPQEQREIDQHYTAFLDQNRRSIIAAAFARKQRELTEAKLIAEAPPAAKPSGRSQAIKPTPNASPSASQTQPERQPATNRVVVASLTPPSLSTPIPTPRPSAAIRRANSAAAAKAKRDGCEPSLSCGLSRLGDGVSSLTKTIFGPPPKPKPGRS</sequence>
<feature type="region of interest" description="Disordered" evidence="1">
    <location>
        <begin position="1"/>
        <end position="34"/>
    </location>
</feature>
<feature type="compositionally biased region" description="Low complexity" evidence="1">
    <location>
        <begin position="158"/>
        <end position="186"/>
    </location>
</feature>
<gene>
    <name evidence="2" type="ordered locus">RPE_3939</name>
</gene>
<feature type="region of interest" description="Disordered" evidence="1">
    <location>
        <begin position="114"/>
        <end position="227"/>
    </location>
</feature>
<proteinExistence type="predicted"/>